<proteinExistence type="predicted"/>
<protein>
    <submittedName>
        <fullName evidence="1">Uncharacterized protein</fullName>
    </submittedName>
</protein>
<comment type="caution">
    <text evidence="1">The sequence shown here is derived from an EMBL/GenBank/DDBJ whole genome shotgun (WGS) entry which is preliminary data.</text>
</comment>
<dbReference type="InterPro" id="IPR016195">
    <property type="entry name" value="Pol/histidinol_Pase-like"/>
</dbReference>
<accession>A0A2V4U0I3</accession>
<evidence type="ECO:0000313" key="2">
    <source>
        <dbReference type="Proteomes" id="UP000247772"/>
    </source>
</evidence>
<gene>
    <name evidence="1" type="ORF">C7410_1492</name>
</gene>
<dbReference type="SUPFAM" id="SSF89550">
    <property type="entry name" value="PHP domain-like"/>
    <property type="match status" value="1"/>
</dbReference>
<dbReference type="EMBL" id="QJSQ01000049">
    <property type="protein sequence ID" value="PYE13155.1"/>
    <property type="molecule type" value="Genomic_DNA"/>
</dbReference>
<dbReference type="Gene3D" id="3.20.20.140">
    <property type="entry name" value="Metal-dependent hydrolases"/>
    <property type="match status" value="1"/>
</dbReference>
<evidence type="ECO:0000313" key="1">
    <source>
        <dbReference type="EMBL" id="PYE13155.1"/>
    </source>
</evidence>
<name>A0A2V4U0I3_9BURK</name>
<sequence length="231" mass="25980">MTRYERGSEWRQWDLHIHTPASFHWKGKRFDADPTSAANRTLVDEMIKTMNAAEPAVFALMDYWTFDGWFALQRRLQETDAPTLKKTVFPGIELRLAAPTQCRLNAHVLFSNEIDDQSLHDFKSALTIELVERPLSDAALVALARQVGADKLKHHGFDKLMACSYRCSASSMRDSIRAISAPTNAARFSKFSGKWVASTLRYAWCFARRSSRLSRSSCGACSRLAANVSAA</sequence>
<dbReference type="AlphaFoldDB" id="A0A2V4U0I3"/>
<reference evidence="1 2" key="1">
    <citation type="submission" date="2018-06" db="EMBL/GenBank/DDBJ databases">
        <title>Genomic Encyclopedia of Type Strains, Phase IV (KMG-V): Genome sequencing to study the core and pangenomes of soil and plant-associated prokaryotes.</title>
        <authorList>
            <person name="Whitman W."/>
        </authorList>
    </citation>
    <scope>NUCLEOTIDE SEQUENCE [LARGE SCALE GENOMIC DNA]</scope>
    <source>
        <strain evidence="1 2">SRCL-318</strain>
    </source>
</reference>
<organism evidence="1 2">
    <name type="scientific">Paraburkholderia silvatlantica</name>
    <dbReference type="NCBI Taxonomy" id="321895"/>
    <lineage>
        <taxon>Bacteria</taxon>
        <taxon>Pseudomonadati</taxon>
        <taxon>Pseudomonadota</taxon>
        <taxon>Betaproteobacteria</taxon>
        <taxon>Burkholderiales</taxon>
        <taxon>Burkholderiaceae</taxon>
        <taxon>Paraburkholderia</taxon>
    </lineage>
</organism>
<dbReference type="Proteomes" id="UP000247772">
    <property type="component" value="Unassembled WGS sequence"/>
</dbReference>